<dbReference type="EMBL" id="CP037452">
    <property type="protein sequence ID" value="QDV51762.1"/>
    <property type="molecule type" value="Genomic_DNA"/>
</dbReference>
<evidence type="ECO:0000313" key="1">
    <source>
        <dbReference type="EMBL" id="QDV51762.1"/>
    </source>
</evidence>
<sequence length="279" mass="30619">MYEIKTLTSSAIVTMFSGLILLTGSNSPAKGGECDQHGLAAYAAIQDGDSVTVFANGVHRTSGFKNCLELGPEDVFPPIFDFKIKRPTGDVIQLITLFTVHANFTADQAVKKVTVRDANGIHRVEVVQILQEKQSPGDSNKTGKRKRLDSTYQTVPLDFGTEVGNGFRFISLIGTLADEKMIDLSLDPNTCSLNKFGDRTGCTEIANTHLKVKLQRLRLADPLKLGREIYRIQSKEFPKSLIVYLIVPKSDSGYRIILQKPDSTVVVALEESSTVNKGK</sequence>
<proteinExistence type="predicted"/>
<evidence type="ECO:0000313" key="2">
    <source>
        <dbReference type="Proteomes" id="UP000318313"/>
    </source>
</evidence>
<name>A0A518IF86_9PLAN</name>
<dbReference type="KEGG" id="gfm:Enr17x_38200"/>
<gene>
    <name evidence="1" type="ORF">Enr17x_38200</name>
</gene>
<reference evidence="1 2" key="1">
    <citation type="submission" date="2019-03" db="EMBL/GenBank/DDBJ databases">
        <title>Deep-cultivation of Planctomycetes and their phenomic and genomic characterization uncovers novel biology.</title>
        <authorList>
            <person name="Wiegand S."/>
            <person name="Jogler M."/>
            <person name="Boedeker C."/>
            <person name="Pinto D."/>
            <person name="Vollmers J."/>
            <person name="Rivas-Marin E."/>
            <person name="Kohn T."/>
            <person name="Peeters S.H."/>
            <person name="Heuer A."/>
            <person name="Rast P."/>
            <person name="Oberbeckmann S."/>
            <person name="Bunk B."/>
            <person name="Jeske O."/>
            <person name="Meyerdierks A."/>
            <person name="Storesund J.E."/>
            <person name="Kallscheuer N."/>
            <person name="Luecker S."/>
            <person name="Lage O.M."/>
            <person name="Pohl T."/>
            <person name="Merkel B.J."/>
            <person name="Hornburger P."/>
            <person name="Mueller R.-W."/>
            <person name="Bruemmer F."/>
            <person name="Labrenz M."/>
            <person name="Spormann A.M."/>
            <person name="Op den Camp H."/>
            <person name="Overmann J."/>
            <person name="Amann R."/>
            <person name="Jetten M.S.M."/>
            <person name="Mascher T."/>
            <person name="Medema M.H."/>
            <person name="Devos D.P."/>
            <person name="Kaster A.-K."/>
            <person name="Ovreas L."/>
            <person name="Rohde M."/>
            <person name="Galperin M.Y."/>
            <person name="Jogler C."/>
        </authorList>
    </citation>
    <scope>NUCLEOTIDE SEQUENCE [LARGE SCALE GENOMIC DNA]</scope>
    <source>
        <strain evidence="1 2">Enr17</strain>
    </source>
</reference>
<dbReference type="RefSeq" id="WP_145311156.1">
    <property type="nucleotide sequence ID" value="NZ_CP037452.1"/>
</dbReference>
<dbReference type="OrthoDB" id="5513713at2"/>
<protein>
    <submittedName>
        <fullName evidence="1">Uncharacterized protein</fullName>
    </submittedName>
</protein>
<dbReference type="AlphaFoldDB" id="A0A518IF86"/>
<dbReference type="Proteomes" id="UP000318313">
    <property type="component" value="Chromosome"/>
</dbReference>
<keyword evidence="2" id="KW-1185">Reference proteome</keyword>
<accession>A0A518IF86</accession>
<organism evidence="1 2">
    <name type="scientific">Gimesia fumaroli</name>
    <dbReference type="NCBI Taxonomy" id="2527976"/>
    <lineage>
        <taxon>Bacteria</taxon>
        <taxon>Pseudomonadati</taxon>
        <taxon>Planctomycetota</taxon>
        <taxon>Planctomycetia</taxon>
        <taxon>Planctomycetales</taxon>
        <taxon>Planctomycetaceae</taxon>
        <taxon>Gimesia</taxon>
    </lineage>
</organism>